<proteinExistence type="predicted"/>
<dbReference type="RefSeq" id="WP_052525015.1">
    <property type="nucleotide sequence ID" value="NZ_CP014951.1"/>
</dbReference>
<sequence>MIPIPIVVPSGSSGEGRDPAASDLAIASLVFSAVTGLFMALRWLVRTRTSEFLCALEYDDPRRVGCDRFGMSSYDMIHDFSAVLGWAAFVFAFGIGLLAGPFLASRQWLRTSRGLAFALYAAIGALALIIPTPGPEYLDPIRYAMLVLWGLSVIAYSVMGLRAAARIAKDLHQEAEAGEGHPGAQELT</sequence>
<reference evidence="1 2" key="1">
    <citation type="submission" date="2015-03" db="EMBL/GenBank/DDBJ databases">
        <authorList>
            <person name="Murphy D."/>
        </authorList>
    </citation>
    <scope>NUCLEOTIDE SEQUENCE [LARGE SCALE GENOMIC DNA]</scope>
    <source>
        <strain evidence="1 2">PAP088</strain>
    </source>
</reference>
<dbReference type="AlphaFoldDB" id="A0A0U1BHD5"/>
<gene>
    <name evidence="1" type="ORF">ERS075579_04919</name>
</gene>
<dbReference type="EMBL" id="CSWP01000012">
    <property type="protein sequence ID" value="CPV70855.1"/>
    <property type="molecule type" value="Genomic_DNA"/>
</dbReference>
<organism evidence="1 2">
    <name type="scientific">Mycobacteroides abscessus</name>
    <dbReference type="NCBI Taxonomy" id="36809"/>
    <lineage>
        <taxon>Bacteria</taxon>
        <taxon>Bacillati</taxon>
        <taxon>Actinomycetota</taxon>
        <taxon>Actinomycetes</taxon>
        <taxon>Mycobacteriales</taxon>
        <taxon>Mycobacteriaceae</taxon>
        <taxon>Mycobacteroides</taxon>
    </lineage>
</organism>
<evidence type="ECO:0000313" key="1">
    <source>
        <dbReference type="EMBL" id="CPV70855.1"/>
    </source>
</evidence>
<evidence type="ECO:0000313" key="2">
    <source>
        <dbReference type="Proteomes" id="UP000045782"/>
    </source>
</evidence>
<dbReference type="Proteomes" id="UP000045782">
    <property type="component" value="Unassembled WGS sequence"/>
</dbReference>
<name>A0A0U1BHD5_9MYCO</name>
<accession>A0A0U1BHD5</accession>
<protein>
    <submittedName>
        <fullName evidence="1">Uncharacterized protein</fullName>
    </submittedName>
</protein>